<feature type="transmembrane region" description="Helical" evidence="1">
    <location>
        <begin position="166"/>
        <end position="185"/>
    </location>
</feature>
<organism evidence="2 3">
    <name type="scientific">Leptospira kmetyi</name>
    <dbReference type="NCBI Taxonomy" id="408139"/>
    <lineage>
        <taxon>Bacteria</taxon>
        <taxon>Pseudomonadati</taxon>
        <taxon>Spirochaetota</taxon>
        <taxon>Spirochaetia</taxon>
        <taxon>Leptospirales</taxon>
        <taxon>Leptospiraceae</taxon>
        <taxon>Leptospira</taxon>
    </lineage>
</organism>
<keyword evidence="1" id="KW-0812">Transmembrane</keyword>
<evidence type="ECO:0000313" key="3">
    <source>
        <dbReference type="Proteomes" id="UP000231919"/>
    </source>
</evidence>
<protein>
    <recommendedName>
        <fullName evidence="4">Tetratricopeptide repeat protein</fullName>
    </recommendedName>
</protein>
<evidence type="ECO:0008006" key="4">
    <source>
        <dbReference type="Google" id="ProtNLM"/>
    </source>
</evidence>
<dbReference type="SUPFAM" id="SSF48452">
    <property type="entry name" value="TPR-like"/>
    <property type="match status" value="1"/>
</dbReference>
<name>A0ABX4N369_9LEPT</name>
<dbReference type="Gene3D" id="1.25.40.10">
    <property type="entry name" value="Tetratricopeptide repeat domain"/>
    <property type="match status" value="1"/>
</dbReference>
<proteinExistence type="predicted"/>
<keyword evidence="3" id="KW-1185">Reference proteome</keyword>
<comment type="caution">
    <text evidence="2">The sequence shown here is derived from an EMBL/GenBank/DDBJ whole genome shotgun (WGS) entry which is preliminary data.</text>
</comment>
<evidence type="ECO:0000313" key="2">
    <source>
        <dbReference type="EMBL" id="PJZ27877.1"/>
    </source>
</evidence>
<evidence type="ECO:0000256" key="1">
    <source>
        <dbReference type="SAM" id="Phobius"/>
    </source>
</evidence>
<dbReference type="RefSeq" id="WP_100738801.1">
    <property type="nucleotide sequence ID" value="NZ_NPDO01000015.1"/>
</dbReference>
<sequence length="192" mass="22136">MKTLSFLFILLIAFHSVLLSEERAFSGSYEDGIRLIDENRCLDAENLATILIEKNPADPNAELLITRAWICLGREENKRKNYPRAITYLLKAQKHWPLNSEIKSELEAAYQGKKLKVFIPTGYRGSQTNPHPDQNQSQHISEIKELLKEILASMKLSQKADERRDLIQFILFCLIAFGIFANLFIKLRSNRT</sequence>
<accession>A0ABX4N369</accession>
<dbReference type="InterPro" id="IPR011990">
    <property type="entry name" value="TPR-like_helical_dom_sf"/>
</dbReference>
<keyword evidence="1" id="KW-1133">Transmembrane helix</keyword>
<gene>
    <name evidence="2" type="ORF">CH378_20800</name>
</gene>
<reference evidence="2 3" key="1">
    <citation type="submission" date="2017-07" db="EMBL/GenBank/DDBJ databases">
        <title>Leptospira spp. isolated from tropical soils.</title>
        <authorList>
            <person name="Thibeaux R."/>
            <person name="Iraola G."/>
            <person name="Ferres I."/>
            <person name="Bierque E."/>
            <person name="Girault D."/>
            <person name="Soupe-Gilbert M.-E."/>
            <person name="Picardeau M."/>
            <person name="Goarant C."/>
        </authorList>
    </citation>
    <scope>NUCLEOTIDE SEQUENCE [LARGE SCALE GENOMIC DNA]</scope>
    <source>
        <strain evidence="2 3">JW2-C-B1</strain>
    </source>
</reference>
<dbReference type="Proteomes" id="UP000231919">
    <property type="component" value="Unassembled WGS sequence"/>
</dbReference>
<keyword evidence="1" id="KW-0472">Membrane</keyword>
<dbReference type="EMBL" id="NPDP01000059">
    <property type="protein sequence ID" value="PJZ27877.1"/>
    <property type="molecule type" value="Genomic_DNA"/>
</dbReference>